<keyword evidence="2" id="KW-1185">Reference proteome</keyword>
<protein>
    <submittedName>
        <fullName evidence="1">Uncharacterized protein</fullName>
    </submittedName>
</protein>
<reference evidence="1 2" key="1">
    <citation type="submission" date="2023-10" db="EMBL/GenBank/DDBJ databases">
        <title>Two novel species belonging to the OM43/NOR5 clade.</title>
        <authorList>
            <person name="Park M."/>
        </authorList>
    </citation>
    <scope>NUCLEOTIDE SEQUENCE [LARGE SCALE GENOMIC DNA]</scope>
    <source>
        <strain evidence="1 2">IMCC43200</strain>
    </source>
</reference>
<organism evidence="1 2">
    <name type="scientific">Congregibacter variabilis</name>
    <dbReference type="NCBI Taxonomy" id="3081200"/>
    <lineage>
        <taxon>Bacteria</taxon>
        <taxon>Pseudomonadati</taxon>
        <taxon>Pseudomonadota</taxon>
        <taxon>Gammaproteobacteria</taxon>
        <taxon>Cellvibrionales</taxon>
        <taxon>Halieaceae</taxon>
        <taxon>Congregibacter</taxon>
    </lineage>
</organism>
<proteinExistence type="predicted"/>
<accession>A0ABZ0I2S4</accession>
<dbReference type="EMBL" id="CP136864">
    <property type="protein sequence ID" value="WOJ93787.1"/>
    <property type="molecule type" value="Genomic_DNA"/>
</dbReference>
<gene>
    <name evidence="1" type="ORF">R0135_01140</name>
</gene>
<name>A0ABZ0I2S4_9GAMM</name>
<sequence length="80" mass="8724">MSDTVYFFKCSVSEDLYGACLDSSGSLLPTPGGGKWLPLNEKSDLGDAELGYDEDASKDDLKKLGCHWFTSNGPTKVIWD</sequence>
<dbReference type="Proteomes" id="UP001626537">
    <property type="component" value="Chromosome"/>
</dbReference>
<evidence type="ECO:0000313" key="1">
    <source>
        <dbReference type="EMBL" id="WOJ93787.1"/>
    </source>
</evidence>
<evidence type="ECO:0000313" key="2">
    <source>
        <dbReference type="Proteomes" id="UP001626537"/>
    </source>
</evidence>
<dbReference type="RefSeq" id="WP_407348430.1">
    <property type="nucleotide sequence ID" value="NZ_CP136864.1"/>
</dbReference>